<dbReference type="Gene3D" id="1.20.120.160">
    <property type="entry name" value="HPT domain"/>
    <property type="match status" value="1"/>
</dbReference>
<evidence type="ECO:0000256" key="1">
    <source>
        <dbReference type="PROSITE-ProRule" id="PRU00110"/>
    </source>
</evidence>
<dbReference type="Proteomes" id="UP000184164">
    <property type="component" value="Unassembled WGS sequence"/>
</dbReference>
<keyword evidence="1" id="KW-0597">Phosphoprotein</keyword>
<proteinExistence type="predicted"/>
<dbReference type="OrthoDB" id="959692at2"/>
<feature type="domain" description="HPt" evidence="2">
    <location>
        <begin position="20"/>
        <end position="113"/>
    </location>
</feature>
<feature type="modified residue" description="Phosphohistidine" evidence="1">
    <location>
        <position position="59"/>
    </location>
</feature>
<dbReference type="GO" id="GO:0004672">
    <property type="term" value="F:protein kinase activity"/>
    <property type="evidence" value="ECO:0007669"/>
    <property type="project" value="UniProtKB-ARBA"/>
</dbReference>
<dbReference type="PROSITE" id="PS50894">
    <property type="entry name" value="HPT"/>
    <property type="match status" value="1"/>
</dbReference>
<dbReference type="RefSeq" id="WP_072998356.1">
    <property type="nucleotide sequence ID" value="NZ_FQUM01000001.1"/>
</dbReference>
<gene>
    <name evidence="3" type="ORF">SAMN05444274_101358</name>
</gene>
<name>A0A1M4TGX3_9BACT</name>
<reference evidence="3 4" key="1">
    <citation type="submission" date="2016-11" db="EMBL/GenBank/DDBJ databases">
        <authorList>
            <person name="Jaros S."/>
            <person name="Januszkiewicz K."/>
            <person name="Wedrychowicz H."/>
        </authorList>
    </citation>
    <scope>NUCLEOTIDE SEQUENCE [LARGE SCALE GENOMIC DNA]</scope>
    <source>
        <strain evidence="3 4">DSM 26910</strain>
    </source>
</reference>
<dbReference type="InterPro" id="IPR036641">
    <property type="entry name" value="HPT_dom_sf"/>
</dbReference>
<accession>A0A1M4TGX3</accession>
<protein>
    <submittedName>
        <fullName evidence="3">Hpt domain-containing protein</fullName>
    </submittedName>
</protein>
<dbReference type="STRING" id="1484053.SAMN05444274_101358"/>
<evidence type="ECO:0000259" key="2">
    <source>
        <dbReference type="PROSITE" id="PS50894"/>
    </source>
</evidence>
<keyword evidence="4" id="KW-1185">Reference proteome</keyword>
<dbReference type="InterPro" id="IPR008207">
    <property type="entry name" value="Sig_transdc_His_kin_Hpt_dom"/>
</dbReference>
<dbReference type="AlphaFoldDB" id="A0A1M4TGX3"/>
<sequence length="119" mass="13749">MDGQFKHISLDYLNEISGGDNNFKKELIEIFVKQIPEFMKNLHQFLIEKEIENLAKEAHTAKSSVLIFMMEETGKNLKKIQLLAENNQTEEIHSLLQNVETELNGASKELNEFLTELKV</sequence>
<dbReference type="EMBL" id="FQUM01000001">
    <property type="protein sequence ID" value="SHE43723.1"/>
    <property type="molecule type" value="Genomic_DNA"/>
</dbReference>
<evidence type="ECO:0000313" key="3">
    <source>
        <dbReference type="EMBL" id="SHE43723.1"/>
    </source>
</evidence>
<evidence type="ECO:0000313" key="4">
    <source>
        <dbReference type="Proteomes" id="UP000184164"/>
    </source>
</evidence>
<dbReference type="SUPFAM" id="SSF47226">
    <property type="entry name" value="Histidine-containing phosphotransfer domain, HPT domain"/>
    <property type="match status" value="1"/>
</dbReference>
<dbReference type="GO" id="GO:0000160">
    <property type="term" value="P:phosphorelay signal transduction system"/>
    <property type="evidence" value="ECO:0007669"/>
    <property type="project" value="InterPro"/>
</dbReference>
<organism evidence="3 4">
    <name type="scientific">Mariniphaga anaerophila</name>
    <dbReference type="NCBI Taxonomy" id="1484053"/>
    <lineage>
        <taxon>Bacteria</taxon>
        <taxon>Pseudomonadati</taxon>
        <taxon>Bacteroidota</taxon>
        <taxon>Bacteroidia</taxon>
        <taxon>Marinilabiliales</taxon>
        <taxon>Prolixibacteraceae</taxon>
        <taxon>Mariniphaga</taxon>
    </lineage>
</organism>